<dbReference type="EMBL" id="AP009384">
    <property type="protein sequence ID" value="BAF87645.1"/>
    <property type="molecule type" value="Genomic_DNA"/>
</dbReference>
<dbReference type="Proteomes" id="UP000000270">
    <property type="component" value="Chromosome"/>
</dbReference>
<proteinExistence type="predicted"/>
<keyword evidence="2" id="KW-1003">Cell membrane</keyword>
<feature type="transmembrane region" description="Helical" evidence="11">
    <location>
        <begin position="47"/>
        <end position="66"/>
    </location>
</feature>
<dbReference type="Gene3D" id="1.10.3730.20">
    <property type="match status" value="1"/>
</dbReference>
<dbReference type="InterPro" id="IPR000620">
    <property type="entry name" value="EamA_dom"/>
</dbReference>
<reference evidence="14" key="2">
    <citation type="submission" date="2007-04" db="EMBL/GenBank/DDBJ databases">
        <title>Complete genome sequence of the nitrogen-fixing bacterium Azorhizobium caulinodans ORS571.</title>
        <authorList>
            <person name="Lee K.B."/>
            <person name="Backer P.D."/>
            <person name="Aono T."/>
            <person name="Liu C.T."/>
            <person name="Suzuki S."/>
            <person name="Suzuki T."/>
            <person name="Kaneko T."/>
            <person name="Yamada M."/>
            <person name="Tabata S."/>
            <person name="Kupfer D.M."/>
            <person name="Najar F.Z."/>
            <person name="Wiley G.B."/>
            <person name="Roe B."/>
            <person name="Binnewies T."/>
            <person name="Ussery D."/>
            <person name="Vereecke D."/>
            <person name="Gevers D."/>
            <person name="Holsters M."/>
            <person name="Oyaizu H."/>
        </authorList>
    </citation>
    <scope>NUCLEOTIDE SEQUENCE [LARGE SCALE GENOMIC DNA]</scope>
    <source>
        <strain evidence="14">ATCC 43989 / DSM 5975 / JCM 20966 / LMG 6465 / NBRC 14845 / NCIMB 13405 / ORS 571</strain>
    </source>
</reference>
<dbReference type="SUPFAM" id="SSF103481">
    <property type="entry name" value="Multidrug resistance efflux transporter EmrE"/>
    <property type="match status" value="1"/>
</dbReference>
<dbReference type="GO" id="GO:0009103">
    <property type="term" value="P:lipopolysaccharide biosynthetic process"/>
    <property type="evidence" value="ECO:0007669"/>
    <property type="project" value="UniProtKB-KW"/>
</dbReference>
<reference evidence="13 14" key="4">
    <citation type="journal article" date="2009" name="Appl. Environ. Microbiol.">
        <title>Comparative genome-wide transcriptional profiling of Azorhizobium caulinodans ORS571 grown under free-living and symbiotic conditions.</title>
        <authorList>
            <person name="Tsukada S."/>
            <person name="Aono T."/>
            <person name="Akiba N."/>
            <person name="Lee KB."/>
            <person name="Liu CT."/>
            <person name="Toyazaki H."/>
            <person name="Oyaizu H."/>
        </authorList>
    </citation>
    <scope>NUCLEOTIDE SEQUENCE [LARGE SCALE GENOMIC DNA]</scope>
    <source>
        <strain evidence="14">ATCC 43989 / DSM 5975 / JCM 20966 / LMG 6465 / NBRC 14845 / NCIMB 13405 / ORS 571</strain>
    </source>
</reference>
<evidence type="ECO:0000256" key="10">
    <source>
        <dbReference type="ARBA" id="ARBA00023136"/>
    </source>
</evidence>
<dbReference type="Pfam" id="PF00892">
    <property type="entry name" value="EamA"/>
    <property type="match status" value="1"/>
</dbReference>
<dbReference type="GO" id="GO:0009245">
    <property type="term" value="P:lipid A biosynthetic process"/>
    <property type="evidence" value="ECO:0007669"/>
    <property type="project" value="UniProtKB-KW"/>
</dbReference>
<reference evidence="13 14" key="6">
    <citation type="journal article" date="2011" name="Appl. Environ. Microbiol.">
        <title>Involvement of the azorhizobial chromosome partition gene (parA) in the onset of bacteroid differentiation during Sesbania rostrata stem nodule development.</title>
        <authorList>
            <person name="Liu CT."/>
            <person name="Lee KB."/>
            <person name="Wang YS."/>
            <person name="Peng MH."/>
            <person name="Lee KT."/>
            <person name="Suzuki S."/>
            <person name="Suzuki T."/>
            <person name="Oyaizu H."/>
        </authorList>
    </citation>
    <scope>NUCLEOTIDE SEQUENCE [LARGE SCALE GENOMIC DNA]</scope>
    <source>
        <strain evidence="14">ATCC 43989 / DSM 5975 / JCM 20966 / LMG 6465 / NBRC 14845 / NCIMB 13405 / ORS 571</strain>
    </source>
</reference>
<evidence type="ECO:0000256" key="1">
    <source>
        <dbReference type="ARBA" id="ARBA00004651"/>
    </source>
</evidence>
<dbReference type="STRING" id="438753.AZC_1647"/>
<feature type="transmembrane region" description="Helical" evidence="11">
    <location>
        <begin position="73"/>
        <end position="93"/>
    </location>
</feature>
<keyword evidence="3" id="KW-0444">Lipid biosynthesis</keyword>
<evidence type="ECO:0000313" key="14">
    <source>
        <dbReference type="Proteomes" id="UP000000270"/>
    </source>
</evidence>
<evidence type="ECO:0000256" key="7">
    <source>
        <dbReference type="ARBA" id="ARBA00022985"/>
    </source>
</evidence>
<dbReference type="HOGENOM" id="CLU_131462_3_2_5"/>
<keyword evidence="9" id="KW-0443">Lipid metabolism</keyword>
<keyword evidence="6 11" id="KW-0812">Transmembrane</keyword>
<dbReference type="AlphaFoldDB" id="A8I3S0"/>
<dbReference type="InterPro" id="IPR000390">
    <property type="entry name" value="Small_drug/metabolite_transptr"/>
</dbReference>
<evidence type="ECO:0000256" key="9">
    <source>
        <dbReference type="ARBA" id="ARBA00023098"/>
    </source>
</evidence>
<keyword evidence="8 11" id="KW-1133">Transmembrane helix</keyword>
<keyword evidence="7" id="KW-0448">Lipopolysaccharide biosynthesis</keyword>
<keyword evidence="10 11" id="KW-0472">Membrane</keyword>
<reference evidence="13 14" key="3">
    <citation type="journal article" date="2008" name="BMC Genomics">
        <title>The genome of the versatile nitrogen fixer Azorhizobium caulinodans ORS571.</title>
        <authorList>
            <person name="Lee KB."/>
            <person name="Backer P.D."/>
            <person name="Aono T."/>
            <person name="Liu CT."/>
            <person name="Suzuki S."/>
            <person name="Suzuki T."/>
            <person name="Kaneko T."/>
            <person name="Yamada M."/>
            <person name="Tabata S."/>
            <person name="Kupfer D.M."/>
            <person name="Najar F.Z."/>
            <person name="Wiley G.B."/>
            <person name="Roe B."/>
            <person name="Binnewies T.T."/>
            <person name="Ussery D.W."/>
            <person name="D'Haeze W."/>
            <person name="Herder J.D."/>
            <person name="Gevers D."/>
            <person name="Vereecke D."/>
            <person name="Holsters M."/>
            <person name="Oyaizu H."/>
        </authorList>
    </citation>
    <scope>NUCLEOTIDE SEQUENCE [LARGE SCALE GENOMIC DNA]</scope>
    <source>
        <strain evidence="14">ATCC 43989 / DSM 5975 / JCM 20966 / LMG 6465 / NBRC 14845 / NCIMB 13405 / ORS 571</strain>
    </source>
</reference>
<evidence type="ECO:0000256" key="2">
    <source>
        <dbReference type="ARBA" id="ARBA00022475"/>
    </source>
</evidence>
<dbReference type="InterPro" id="IPR037185">
    <property type="entry name" value="EmrE-like"/>
</dbReference>
<evidence type="ECO:0000256" key="5">
    <source>
        <dbReference type="ARBA" id="ARBA00022556"/>
    </source>
</evidence>
<evidence type="ECO:0000256" key="3">
    <source>
        <dbReference type="ARBA" id="ARBA00022516"/>
    </source>
</evidence>
<evidence type="ECO:0000256" key="6">
    <source>
        <dbReference type="ARBA" id="ARBA00022692"/>
    </source>
</evidence>
<dbReference type="RefSeq" id="WP_012170175.1">
    <property type="nucleotide sequence ID" value="NC_009937.1"/>
</dbReference>
<organism evidence="13 14">
    <name type="scientific">Azorhizobium caulinodans (strain ATCC 43989 / DSM 5975 / JCM 20966 / LMG 6465 / NBRC 14845 / NCIMB 13405 / ORS 571)</name>
    <dbReference type="NCBI Taxonomy" id="438753"/>
    <lineage>
        <taxon>Bacteria</taxon>
        <taxon>Pseudomonadati</taxon>
        <taxon>Pseudomonadota</taxon>
        <taxon>Alphaproteobacteria</taxon>
        <taxon>Hyphomicrobiales</taxon>
        <taxon>Xanthobacteraceae</taxon>
        <taxon>Azorhizobium</taxon>
    </lineage>
</organism>
<evidence type="ECO:0000256" key="8">
    <source>
        <dbReference type="ARBA" id="ARBA00022989"/>
    </source>
</evidence>
<dbReference type="GO" id="GO:0022857">
    <property type="term" value="F:transmembrane transporter activity"/>
    <property type="evidence" value="ECO:0007669"/>
    <property type="project" value="InterPro"/>
</dbReference>
<evidence type="ECO:0000256" key="11">
    <source>
        <dbReference type="SAM" id="Phobius"/>
    </source>
</evidence>
<feature type="domain" description="EamA" evidence="12">
    <location>
        <begin position="48"/>
        <end position="116"/>
    </location>
</feature>
<comment type="subcellular location">
    <subcellularLocation>
        <location evidence="1">Cell membrane</location>
        <topology evidence="1">Multi-pass membrane protein</topology>
    </subcellularLocation>
</comment>
<keyword evidence="14" id="KW-1185">Reference proteome</keyword>
<sequence>MSELVILLVLSVVCDVCGQLAFKRGADALPPASDLARFLPALFTQPWLLAGIAVYGVEFIVWIRVLMLAPLGIAFPLASLNILGIMVASHLILKEPATRRQYAGAVLVTAGIALVASSL</sequence>
<dbReference type="GO" id="GO:0005886">
    <property type="term" value="C:plasma membrane"/>
    <property type="evidence" value="ECO:0007669"/>
    <property type="project" value="UniProtKB-SubCell"/>
</dbReference>
<keyword evidence="5" id="KW-0441">Lipid A biosynthesis</keyword>
<accession>A8I3S0</accession>
<dbReference type="eggNOG" id="COG0697">
    <property type="taxonomic scope" value="Bacteria"/>
</dbReference>
<reference evidence="13 14" key="1">
    <citation type="journal article" date="2007" name="Appl. Environ. Microbiol.">
        <title>Rhizobial factors required for stem nodule maturation and maintenance in Sesbania rostrata-Azorhizobium caulinodans ORS571 symbiosis.</title>
        <authorList>
            <person name="Suzuki S."/>
            <person name="Aono T."/>
            <person name="Lee KB."/>
            <person name="Suzuki T."/>
            <person name="Liu CT."/>
            <person name="Miwa H."/>
            <person name="Wakao S."/>
            <person name="Iki T."/>
            <person name="Oyaizu H."/>
        </authorList>
    </citation>
    <scope>NUCLEOTIDE SEQUENCE [LARGE SCALE GENOMIC DNA]</scope>
    <source>
        <strain evidence="14">ATCC 43989 / DSM 5975 / JCM 20966 / LMG 6465 / NBRC 14845 / NCIMB 13405 / ORS 571</strain>
    </source>
</reference>
<keyword evidence="4" id="KW-0997">Cell inner membrane</keyword>
<evidence type="ECO:0000259" key="12">
    <source>
        <dbReference type="Pfam" id="PF00892"/>
    </source>
</evidence>
<dbReference type="PANTHER" id="PTHR30561:SF9">
    <property type="entry name" value="4-AMINO-4-DEOXY-L-ARABINOSE-PHOSPHOUNDECAPRENOL FLIPPASE SUBUNIT ARNF-RELATED"/>
    <property type="match status" value="1"/>
</dbReference>
<evidence type="ECO:0000313" key="13">
    <source>
        <dbReference type="EMBL" id="BAF87645.1"/>
    </source>
</evidence>
<protein>
    <recommendedName>
        <fullName evidence="12">EamA domain-containing protein</fullName>
    </recommendedName>
</protein>
<reference evidence="13 14" key="5">
    <citation type="journal article" date="2010" name="Appl. Environ. Microbiol.">
        <title>phrR-like gene praR of Azorhizobium caulinodans ORS571 is essential for symbiosis with Sesbania rostrata and is involved in expression of reb genes.</title>
        <authorList>
            <person name="Akiba N."/>
            <person name="Aono T."/>
            <person name="Toyazaki H."/>
            <person name="Sato S."/>
            <person name="Oyaizu H."/>
        </authorList>
    </citation>
    <scope>NUCLEOTIDE SEQUENCE [LARGE SCALE GENOMIC DNA]</scope>
    <source>
        <strain evidence="14">ATCC 43989 / DSM 5975 / JCM 20966 / LMG 6465 / NBRC 14845 / NCIMB 13405 / ORS 571</strain>
    </source>
</reference>
<evidence type="ECO:0000256" key="4">
    <source>
        <dbReference type="ARBA" id="ARBA00022519"/>
    </source>
</evidence>
<dbReference type="PANTHER" id="PTHR30561">
    <property type="entry name" value="SMR FAMILY PROTON-DEPENDENT DRUG EFFLUX TRANSPORTER SUGE"/>
    <property type="match status" value="1"/>
</dbReference>
<dbReference type="KEGG" id="azc:AZC_1647"/>
<gene>
    <name evidence="13" type="ordered locus">AZC_1647</name>
</gene>
<name>A8I3S0_AZOC5</name>